<dbReference type="RefSeq" id="WP_196955446.1">
    <property type="nucleotide sequence ID" value="NZ_JADWYK010000007.1"/>
</dbReference>
<dbReference type="PROSITE" id="PS51257">
    <property type="entry name" value="PROKAR_LIPOPROTEIN"/>
    <property type="match status" value="1"/>
</dbReference>
<gene>
    <name evidence="1" type="ORF">I5L79_12755</name>
</gene>
<sequence>MPRRLSLYGVLLSAALGACSDSDSGPRLDFIGATGLTSNDRVLTTPGDSLVTRVFADNRDGKGPELRRFTIKVDYTPLTNDTAAANTPELVYLDQAVTGSTFYYLQRFSARTQSGRERWTFEVEDVEGNKDSRRYLLTVNNSDSARTFHSYQVPLYAARSATSRSSLAAREGLVFPAYPLLTNSTLQASIDLVLIPAANGTVALAAPNDESVAAMAEAVGANAWTTRNGTSLKVTALTPVQFDALNTSALITSSFDASPAAVVPNTGVLAKDRVIAFRTATGRTGALHVKELFGTTAAPAAIVRVKVNR</sequence>
<reference evidence="1 2" key="1">
    <citation type="submission" date="2020-11" db="EMBL/GenBank/DDBJ databases">
        <title>Hymenobacter sp.</title>
        <authorList>
            <person name="Kim M.K."/>
        </authorList>
    </citation>
    <scope>NUCLEOTIDE SEQUENCE [LARGE SCALE GENOMIC DNA]</scope>
    <source>
        <strain evidence="1 2">BT594</strain>
    </source>
</reference>
<evidence type="ECO:0000313" key="2">
    <source>
        <dbReference type="Proteomes" id="UP000601099"/>
    </source>
</evidence>
<evidence type="ECO:0008006" key="3">
    <source>
        <dbReference type="Google" id="ProtNLM"/>
    </source>
</evidence>
<keyword evidence="2" id="KW-1185">Reference proteome</keyword>
<comment type="caution">
    <text evidence="1">The sequence shown here is derived from an EMBL/GenBank/DDBJ whole genome shotgun (WGS) entry which is preliminary data.</text>
</comment>
<dbReference type="EMBL" id="JADWYK010000007">
    <property type="protein sequence ID" value="MBG8554423.1"/>
    <property type="molecule type" value="Genomic_DNA"/>
</dbReference>
<organism evidence="1 2">
    <name type="scientific">Hymenobacter guriensis</name>
    <dbReference type="NCBI Taxonomy" id="2793065"/>
    <lineage>
        <taxon>Bacteria</taxon>
        <taxon>Pseudomonadati</taxon>
        <taxon>Bacteroidota</taxon>
        <taxon>Cytophagia</taxon>
        <taxon>Cytophagales</taxon>
        <taxon>Hymenobacteraceae</taxon>
        <taxon>Hymenobacter</taxon>
    </lineage>
</organism>
<evidence type="ECO:0000313" key="1">
    <source>
        <dbReference type="EMBL" id="MBG8554423.1"/>
    </source>
</evidence>
<dbReference type="Proteomes" id="UP000601099">
    <property type="component" value="Unassembled WGS sequence"/>
</dbReference>
<proteinExistence type="predicted"/>
<protein>
    <recommendedName>
        <fullName evidence="3">DUF4249 family protein</fullName>
    </recommendedName>
</protein>
<accession>A0ABS0L2S9</accession>
<name>A0ABS0L2S9_9BACT</name>